<feature type="compositionally biased region" description="Polar residues" evidence="1">
    <location>
        <begin position="1"/>
        <end position="19"/>
    </location>
</feature>
<sequence length="162" mass="17118">MTNMSSQPTQQQVYETSGNPVDKEPAERAQSQKNSSLAQDGHTTSHRQEGDQSTSTPQSTSLGRGIRGAPPGEESKGRSEEDVGRHNELDGAQMAAPGEGEVAQVVEKKPGASGAQVGLESDLDRKKEEQRGAREANVEKRQEGVDVAGVLGQRSAPADPTT</sequence>
<feature type="region of interest" description="Disordered" evidence="1">
    <location>
        <begin position="1"/>
        <end position="162"/>
    </location>
</feature>
<evidence type="ECO:0000313" key="2">
    <source>
        <dbReference type="EMBL" id="KAF2436613.1"/>
    </source>
</evidence>
<organism evidence="2 3">
    <name type="scientific">Tothia fuscella</name>
    <dbReference type="NCBI Taxonomy" id="1048955"/>
    <lineage>
        <taxon>Eukaryota</taxon>
        <taxon>Fungi</taxon>
        <taxon>Dikarya</taxon>
        <taxon>Ascomycota</taxon>
        <taxon>Pezizomycotina</taxon>
        <taxon>Dothideomycetes</taxon>
        <taxon>Pleosporomycetidae</taxon>
        <taxon>Venturiales</taxon>
        <taxon>Cylindrosympodiaceae</taxon>
        <taxon>Tothia</taxon>
    </lineage>
</organism>
<feature type="compositionally biased region" description="Basic and acidic residues" evidence="1">
    <location>
        <begin position="122"/>
        <end position="144"/>
    </location>
</feature>
<proteinExistence type="predicted"/>
<evidence type="ECO:0000313" key="3">
    <source>
        <dbReference type="Proteomes" id="UP000800235"/>
    </source>
</evidence>
<gene>
    <name evidence="2" type="ORF">EJ08DRAFT_153929</name>
</gene>
<dbReference type="EMBL" id="MU007010">
    <property type="protein sequence ID" value="KAF2436613.1"/>
    <property type="molecule type" value="Genomic_DNA"/>
</dbReference>
<evidence type="ECO:0000256" key="1">
    <source>
        <dbReference type="SAM" id="MobiDB-lite"/>
    </source>
</evidence>
<name>A0A9P4U511_9PEZI</name>
<keyword evidence="3" id="KW-1185">Reference proteome</keyword>
<dbReference type="AlphaFoldDB" id="A0A9P4U511"/>
<dbReference type="Proteomes" id="UP000800235">
    <property type="component" value="Unassembled WGS sequence"/>
</dbReference>
<feature type="compositionally biased region" description="Basic and acidic residues" evidence="1">
    <location>
        <begin position="73"/>
        <end position="89"/>
    </location>
</feature>
<protein>
    <submittedName>
        <fullName evidence="2">Uncharacterized protein</fullName>
    </submittedName>
</protein>
<accession>A0A9P4U511</accession>
<reference evidence="2" key="1">
    <citation type="journal article" date="2020" name="Stud. Mycol.">
        <title>101 Dothideomycetes genomes: a test case for predicting lifestyles and emergence of pathogens.</title>
        <authorList>
            <person name="Haridas S."/>
            <person name="Albert R."/>
            <person name="Binder M."/>
            <person name="Bloem J."/>
            <person name="Labutti K."/>
            <person name="Salamov A."/>
            <person name="Andreopoulos B."/>
            <person name="Baker S."/>
            <person name="Barry K."/>
            <person name="Bills G."/>
            <person name="Bluhm B."/>
            <person name="Cannon C."/>
            <person name="Castanera R."/>
            <person name="Culley D."/>
            <person name="Daum C."/>
            <person name="Ezra D."/>
            <person name="Gonzalez J."/>
            <person name="Henrissat B."/>
            <person name="Kuo A."/>
            <person name="Liang C."/>
            <person name="Lipzen A."/>
            <person name="Lutzoni F."/>
            <person name="Magnuson J."/>
            <person name="Mondo S."/>
            <person name="Nolan M."/>
            <person name="Ohm R."/>
            <person name="Pangilinan J."/>
            <person name="Park H.-J."/>
            <person name="Ramirez L."/>
            <person name="Alfaro M."/>
            <person name="Sun H."/>
            <person name="Tritt A."/>
            <person name="Yoshinaga Y."/>
            <person name="Zwiers L.-H."/>
            <person name="Turgeon B."/>
            <person name="Goodwin S."/>
            <person name="Spatafora J."/>
            <person name="Crous P."/>
            <person name="Grigoriev I."/>
        </authorList>
    </citation>
    <scope>NUCLEOTIDE SEQUENCE</scope>
    <source>
        <strain evidence="2">CBS 130266</strain>
    </source>
</reference>
<dbReference type="OrthoDB" id="3438962at2759"/>
<feature type="compositionally biased region" description="Polar residues" evidence="1">
    <location>
        <begin position="51"/>
        <end position="62"/>
    </location>
</feature>
<comment type="caution">
    <text evidence="2">The sequence shown here is derived from an EMBL/GenBank/DDBJ whole genome shotgun (WGS) entry which is preliminary data.</text>
</comment>
<feature type="compositionally biased region" description="Polar residues" evidence="1">
    <location>
        <begin position="29"/>
        <end position="42"/>
    </location>
</feature>